<protein>
    <submittedName>
        <fullName evidence="4">Transcriptional regulator, GntR family protein</fullName>
    </submittedName>
</protein>
<dbReference type="PRINTS" id="PR00035">
    <property type="entry name" value="HTHGNTR"/>
</dbReference>
<keyword evidence="2" id="KW-0238">DNA-binding</keyword>
<dbReference type="InterPro" id="IPR000524">
    <property type="entry name" value="Tscrpt_reg_HTH_GntR"/>
</dbReference>
<sequence length="257" mass="28520">MTGLQGPGPLTRDGTRRSRPVRVAEAIKDWVVERGLQPGDRLPGEAELIAEFGMSKGTIREAMRLLQAQGLVVTKTGPGGGSFVGEVGKDRAHALLGNYFYFRNISIDDIYQVRIALEPELAASLAGRLTPEQLAELGRIMTTYAEPAEDAEGERAQHVASLVFHARLAEFADNALLGFFIGFMAQILADLTVYKRLYSKPNHELWRQGRDHQAGLVEALRNGDAEAARAIMREHMEMARRLMEDQEAVVMKRFMAE</sequence>
<dbReference type="AlphaFoldDB" id="A0A0B3S1U5"/>
<comment type="caution">
    <text evidence="4">The sequence shown here is derived from an EMBL/GenBank/DDBJ whole genome shotgun (WGS) entry which is preliminary data.</text>
</comment>
<keyword evidence="1" id="KW-0805">Transcription regulation</keyword>
<dbReference type="PROSITE" id="PS50949">
    <property type="entry name" value="HTH_GNTR"/>
    <property type="match status" value="1"/>
</dbReference>
<dbReference type="SUPFAM" id="SSF46785">
    <property type="entry name" value="Winged helix' DNA-binding domain"/>
    <property type="match status" value="1"/>
</dbReference>
<name>A0A0B3S1U5_9RHOB</name>
<proteinExistence type="predicted"/>
<dbReference type="Proteomes" id="UP000030960">
    <property type="component" value="Unassembled WGS sequence"/>
</dbReference>
<gene>
    <name evidence="4" type="ORF">OA50_04831</name>
</gene>
<evidence type="ECO:0000256" key="2">
    <source>
        <dbReference type="ARBA" id="ARBA00023125"/>
    </source>
</evidence>
<evidence type="ECO:0000256" key="3">
    <source>
        <dbReference type="ARBA" id="ARBA00023163"/>
    </source>
</evidence>
<dbReference type="SMART" id="SM00345">
    <property type="entry name" value="HTH_GNTR"/>
    <property type="match status" value="1"/>
</dbReference>
<reference evidence="4 5" key="1">
    <citation type="submission" date="2014-10" db="EMBL/GenBank/DDBJ databases">
        <title>Genome sequence of Ponticoccus sp. strain UMTAT08 isolated from clonal culture of toxic dinoflagellate Alexandrium tamiyavanichii.</title>
        <authorList>
            <person name="Gan H.Y."/>
            <person name="Muhd D.-D."/>
            <person name="Mohd Noor M.E."/>
            <person name="Yeong Y.S."/>
            <person name="Usup G."/>
        </authorList>
    </citation>
    <scope>NUCLEOTIDE SEQUENCE [LARGE SCALE GENOMIC DNA]</scope>
    <source>
        <strain evidence="4 5">UMTAT08</strain>
    </source>
</reference>
<dbReference type="Gene3D" id="1.20.120.530">
    <property type="entry name" value="GntR ligand-binding domain-like"/>
    <property type="match status" value="1"/>
</dbReference>
<accession>A0A0B3S1U5</accession>
<dbReference type="InterPro" id="IPR011711">
    <property type="entry name" value="GntR_C"/>
</dbReference>
<keyword evidence="5" id="KW-1185">Reference proteome</keyword>
<dbReference type="GO" id="GO:0003700">
    <property type="term" value="F:DNA-binding transcription factor activity"/>
    <property type="evidence" value="ECO:0007669"/>
    <property type="project" value="InterPro"/>
</dbReference>
<dbReference type="RefSeq" id="WP_052244812.1">
    <property type="nucleotide sequence ID" value="NZ_AP022337.1"/>
</dbReference>
<evidence type="ECO:0000313" key="5">
    <source>
        <dbReference type="Proteomes" id="UP000030960"/>
    </source>
</evidence>
<dbReference type="PATRIC" id="fig|1515334.3.peg.4860"/>
<dbReference type="GeneID" id="66502780"/>
<keyword evidence="3" id="KW-0804">Transcription</keyword>
<dbReference type="PANTHER" id="PTHR43537:SF5">
    <property type="entry name" value="UXU OPERON TRANSCRIPTIONAL REGULATOR"/>
    <property type="match status" value="1"/>
</dbReference>
<organism evidence="4 5">
    <name type="scientific">Mameliella alba</name>
    <dbReference type="NCBI Taxonomy" id="561184"/>
    <lineage>
        <taxon>Bacteria</taxon>
        <taxon>Pseudomonadati</taxon>
        <taxon>Pseudomonadota</taxon>
        <taxon>Alphaproteobacteria</taxon>
        <taxon>Rhodobacterales</taxon>
        <taxon>Roseobacteraceae</taxon>
        <taxon>Mameliella</taxon>
    </lineage>
</organism>
<dbReference type="InterPro" id="IPR036390">
    <property type="entry name" value="WH_DNA-bd_sf"/>
</dbReference>
<dbReference type="CDD" id="cd07377">
    <property type="entry name" value="WHTH_GntR"/>
    <property type="match status" value="1"/>
</dbReference>
<dbReference type="SUPFAM" id="SSF48008">
    <property type="entry name" value="GntR ligand-binding domain-like"/>
    <property type="match status" value="1"/>
</dbReference>
<evidence type="ECO:0000256" key="1">
    <source>
        <dbReference type="ARBA" id="ARBA00023015"/>
    </source>
</evidence>
<dbReference type="EMBL" id="JSUQ01000024">
    <property type="protein sequence ID" value="KHQ50611.1"/>
    <property type="molecule type" value="Genomic_DNA"/>
</dbReference>
<dbReference type="InterPro" id="IPR036388">
    <property type="entry name" value="WH-like_DNA-bd_sf"/>
</dbReference>
<dbReference type="Pfam" id="PF00392">
    <property type="entry name" value="GntR"/>
    <property type="match status" value="1"/>
</dbReference>
<dbReference type="SMART" id="SM00895">
    <property type="entry name" value="FCD"/>
    <property type="match status" value="1"/>
</dbReference>
<dbReference type="InterPro" id="IPR008920">
    <property type="entry name" value="TF_FadR/GntR_C"/>
</dbReference>
<dbReference type="Gene3D" id="1.10.10.10">
    <property type="entry name" value="Winged helix-like DNA-binding domain superfamily/Winged helix DNA-binding domain"/>
    <property type="match status" value="1"/>
</dbReference>
<evidence type="ECO:0000313" key="4">
    <source>
        <dbReference type="EMBL" id="KHQ50611.1"/>
    </source>
</evidence>
<dbReference type="STRING" id="561184.SAMN05216376_112103"/>
<dbReference type="PANTHER" id="PTHR43537">
    <property type="entry name" value="TRANSCRIPTIONAL REGULATOR, GNTR FAMILY"/>
    <property type="match status" value="1"/>
</dbReference>
<dbReference type="Pfam" id="PF07729">
    <property type="entry name" value="FCD"/>
    <property type="match status" value="1"/>
</dbReference>
<dbReference type="GO" id="GO:0003677">
    <property type="term" value="F:DNA binding"/>
    <property type="evidence" value="ECO:0007669"/>
    <property type="project" value="UniProtKB-KW"/>
</dbReference>